<dbReference type="RefSeq" id="WP_209465740.1">
    <property type="nucleotide sequence ID" value="NZ_JAGGLG010000006.1"/>
</dbReference>
<gene>
    <name evidence="3" type="ORF">J2Z79_000980</name>
</gene>
<dbReference type="EMBL" id="JAGGLG010000006">
    <property type="protein sequence ID" value="MBP2017595.1"/>
    <property type="molecule type" value="Genomic_DNA"/>
</dbReference>
<evidence type="ECO:0000256" key="1">
    <source>
        <dbReference type="ARBA" id="ARBA00023121"/>
    </source>
</evidence>
<dbReference type="PROSITE" id="PS51482">
    <property type="entry name" value="DEGV"/>
    <property type="match status" value="1"/>
</dbReference>
<evidence type="ECO:0000256" key="2">
    <source>
        <dbReference type="SAM" id="MobiDB-lite"/>
    </source>
</evidence>
<accession>A0ABS4JRK7</accession>
<dbReference type="Pfam" id="PF02645">
    <property type="entry name" value="DegV"/>
    <property type="match status" value="1"/>
</dbReference>
<protein>
    <submittedName>
        <fullName evidence="3">DegV family protein with EDD domain</fullName>
    </submittedName>
</protein>
<sequence>MSVRIVTDSTAGVPADLCRELSITVVPVPIFFGSTVYRDGVDDTARFYALLGGDTPPSTSTPAPAEFEQVYRELTQDGDQVLSIHLMESKSGLINAARMAAAVLPAGAVQVVDSGTTSLALGLMVVAAARAALEGAPLSQIAALLERLRERAALHAAIPQLTQLRRSGRVSLSKSLLAGLLAIKPVLYIGQSVIEVVATVRGWSQAVERMVSLAQRRAQGHRVHLAVVHTNAPAEAHRLMAAIRDRFDCVSVLVAEAGPALAAHAGAGALGVATLAVDGSARTDAEPQGVEASDRCGADVLTGEGLGCFHAETMDGARAGCSGSDTLSAEGLGRPRAETIGGAKAGCSGSDTLSAEGLGRPRAETMDGARAGCSGSDTLSAEGLGRPRAETMDGARAGCARSDTLSAEGLGHSRAGTMDAGRAERSGADTAAEWAAEGPGRAGPT</sequence>
<evidence type="ECO:0000313" key="4">
    <source>
        <dbReference type="Proteomes" id="UP001519289"/>
    </source>
</evidence>
<dbReference type="InterPro" id="IPR050270">
    <property type="entry name" value="DegV_domain_contain"/>
</dbReference>
<proteinExistence type="predicted"/>
<dbReference type="InterPro" id="IPR043168">
    <property type="entry name" value="DegV_C"/>
</dbReference>
<dbReference type="SUPFAM" id="SSF82549">
    <property type="entry name" value="DAK1/DegV-like"/>
    <property type="match status" value="1"/>
</dbReference>
<organism evidence="3 4">
    <name type="scientific">Symbiobacterium terraclitae</name>
    <dbReference type="NCBI Taxonomy" id="557451"/>
    <lineage>
        <taxon>Bacteria</taxon>
        <taxon>Bacillati</taxon>
        <taxon>Bacillota</taxon>
        <taxon>Clostridia</taxon>
        <taxon>Eubacteriales</taxon>
        <taxon>Symbiobacteriaceae</taxon>
        <taxon>Symbiobacterium</taxon>
    </lineage>
</organism>
<dbReference type="Gene3D" id="3.40.50.10170">
    <property type="match status" value="1"/>
</dbReference>
<keyword evidence="4" id="KW-1185">Reference proteome</keyword>
<dbReference type="Proteomes" id="UP001519289">
    <property type="component" value="Unassembled WGS sequence"/>
</dbReference>
<dbReference type="InterPro" id="IPR003797">
    <property type="entry name" value="DegV"/>
</dbReference>
<dbReference type="Gene3D" id="3.30.1180.10">
    <property type="match status" value="1"/>
</dbReference>
<reference evidence="3 4" key="1">
    <citation type="submission" date="2021-03" db="EMBL/GenBank/DDBJ databases">
        <title>Genomic Encyclopedia of Type Strains, Phase IV (KMG-IV): sequencing the most valuable type-strain genomes for metagenomic binning, comparative biology and taxonomic classification.</title>
        <authorList>
            <person name="Goeker M."/>
        </authorList>
    </citation>
    <scope>NUCLEOTIDE SEQUENCE [LARGE SCALE GENOMIC DNA]</scope>
    <source>
        <strain evidence="3 4">DSM 27138</strain>
    </source>
</reference>
<dbReference type="PANTHER" id="PTHR33434:SF2">
    <property type="entry name" value="FATTY ACID-BINDING PROTEIN TM_1468"/>
    <property type="match status" value="1"/>
</dbReference>
<dbReference type="NCBIfam" id="TIGR00762">
    <property type="entry name" value="DegV"/>
    <property type="match status" value="1"/>
</dbReference>
<comment type="caution">
    <text evidence="3">The sequence shown here is derived from an EMBL/GenBank/DDBJ whole genome shotgun (WGS) entry which is preliminary data.</text>
</comment>
<dbReference type="PANTHER" id="PTHR33434">
    <property type="entry name" value="DEGV DOMAIN-CONTAINING PROTEIN DR_1986-RELATED"/>
    <property type="match status" value="1"/>
</dbReference>
<keyword evidence="1" id="KW-0446">Lipid-binding</keyword>
<feature type="region of interest" description="Disordered" evidence="2">
    <location>
        <begin position="363"/>
        <end position="445"/>
    </location>
</feature>
<name>A0ABS4JRK7_9FIRM</name>
<evidence type="ECO:0000313" key="3">
    <source>
        <dbReference type="EMBL" id="MBP2017595.1"/>
    </source>
</evidence>